<dbReference type="Gene3D" id="2.180.10.10">
    <property type="entry name" value="RHS repeat-associated core"/>
    <property type="match status" value="1"/>
</dbReference>
<dbReference type="AlphaFoldDB" id="A0A9D1FMF0"/>
<feature type="region of interest" description="Disordered" evidence="1">
    <location>
        <begin position="20"/>
        <end position="63"/>
    </location>
</feature>
<gene>
    <name evidence="3" type="ORF">IAB51_03570</name>
</gene>
<feature type="compositionally biased region" description="Polar residues" evidence="1">
    <location>
        <begin position="33"/>
        <end position="48"/>
    </location>
</feature>
<sequence length="270" mass="30330">MKRVLSVLTCVLLLSLSGCGAGSAETSGGSEPNEASESGVSADVSENTETSEPDVSSEQETASGPAVKVLAKEYIHRTDQDGQVSSYRAPIYTESALYDGFERYTPDDILLEIVDECTYEIDEAGRTLLQLPTEQLYQITYLFDESGRLIESKSEDVNGTLVYYWYAWAYDDSGLPQKKTKLDSKGNETSDVWKYIYDDSGNIVRREDAYGAWTEFTYDDEGYPLTSISYDQDGEKYDEWSSFEYEEVDVESLPEFMGSAKQWILADLVY</sequence>
<proteinExistence type="predicted"/>
<evidence type="ECO:0000256" key="2">
    <source>
        <dbReference type="SAM" id="SignalP"/>
    </source>
</evidence>
<reference evidence="3" key="2">
    <citation type="journal article" date="2021" name="PeerJ">
        <title>Extensive microbial diversity within the chicken gut microbiome revealed by metagenomics and culture.</title>
        <authorList>
            <person name="Gilroy R."/>
            <person name="Ravi A."/>
            <person name="Getino M."/>
            <person name="Pursley I."/>
            <person name="Horton D.L."/>
            <person name="Alikhan N.F."/>
            <person name="Baker D."/>
            <person name="Gharbi K."/>
            <person name="Hall N."/>
            <person name="Watson M."/>
            <person name="Adriaenssens E.M."/>
            <person name="Foster-Nyarko E."/>
            <person name="Jarju S."/>
            <person name="Secka A."/>
            <person name="Antonio M."/>
            <person name="Oren A."/>
            <person name="Chaudhuri R.R."/>
            <person name="La Ragione R."/>
            <person name="Hildebrand F."/>
            <person name="Pallen M.J."/>
        </authorList>
    </citation>
    <scope>NUCLEOTIDE SEQUENCE</scope>
    <source>
        <strain evidence="3">CHK199-13235</strain>
    </source>
</reference>
<dbReference type="Proteomes" id="UP000824002">
    <property type="component" value="Unassembled WGS sequence"/>
</dbReference>
<evidence type="ECO:0000313" key="3">
    <source>
        <dbReference type="EMBL" id="HIS75870.1"/>
    </source>
</evidence>
<dbReference type="PROSITE" id="PS51257">
    <property type="entry name" value="PROKAR_LIPOPROTEIN"/>
    <property type="match status" value="1"/>
</dbReference>
<feature type="signal peptide" evidence="2">
    <location>
        <begin position="1"/>
        <end position="20"/>
    </location>
</feature>
<accession>A0A9D1FMF0</accession>
<evidence type="ECO:0000313" key="4">
    <source>
        <dbReference type="Proteomes" id="UP000824002"/>
    </source>
</evidence>
<keyword evidence="2" id="KW-0732">Signal</keyword>
<evidence type="ECO:0000256" key="1">
    <source>
        <dbReference type="SAM" id="MobiDB-lite"/>
    </source>
</evidence>
<feature type="compositionally biased region" description="Low complexity" evidence="1">
    <location>
        <begin position="20"/>
        <end position="31"/>
    </location>
</feature>
<comment type="caution">
    <text evidence="3">The sequence shown here is derived from an EMBL/GenBank/DDBJ whole genome shotgun (WGS) entry which is preliminary data.</text>
</comment>
<reference evidence="3" key="1">
    <citation type="submission" date="2020-10" db="EMBL/GenBank/DDBJ databases">
        <authorList>
            <person name="Gilroy R."/>
        </authorList>
    </citation>
    <scope>NUCLEOTIDE SEQUENCE</scope>
    <source>
        <strain evidence="3">CHK199-13235</strain>
    </source>
</reference>
<name>A0A9D1FMF0_9FIRM</name>
<feature type="chain" id="PRO_5038547580" description="YD repeat-containing protein" evidence="2">
    <location>
        <begin position="21"/>
        <end position="270"/>
    </location>
</feature>
<dbReference type="EMBL" id="DVJP01000027">
    <property type="protein sequence ID" value="HIS75870.1"/>
    <property type="molecule type" value="Genomic_DNA"/>
</dbReference>
<evidence type="ECO:0008006" key="5">
    <source>
        <dbReference type="Google" id="ProtNLM"/>
    </source>
</evidence>
<organism evidence="3 4">
    <name type="scientific">Candidatus Merdivicinus excrementipullorum</name>
    <dbReference type="NCBI Taxonomy" id="2840867"/>
    <lineage>
        <taxon>Bacteria</taxon>
        <taxon>Bacillati</taxon>
        <taxon>Bacillota</taxon>
        <taxon>Clostridia</taxon>
        <taxon>Eubacteriales</taxon>
        <taxon>Oscillospiraceae</taxon>
        <taxon>Oscillospiraceae incertae sedis</taxon>
        <taxon>Candidatus Merdivicinus</taxon>
    </lineage>
</organism>
<protein>
    <recommendedName>
        <fullName evidence="5">YD repeat-containing protein</fullName>
    </recommendedName>
</protein>